<dbReference type="RefSeq" id="WP_013841015.1">
    <property type="nucleotide sequence ID" value="NC_015589.1"/>
</dbReference>
<feature type="domain" description="PHP" evidence="9">
    <location>
        <begin position="4"/>
        <end position="199"/>
    </location>
</feature>
<keyword evidence="11" id="KW-1185">Reference proteome</keyword>
<dbReference type="Proteomes" id="UP000009234">
    <property type="component" value="Chromosome"/>
</dbReference>
<reference evidence="11" key="1">
    <citation type="submission" date="2011-05" db="EMBL/GenBank/DDBJ databases">
        <title>Complete sequence of Desulfotomaculum ruminis DSM 2154.</title>
        <authorList>
            <person name="Lucas S."/>
            <person name="Copeland A."/>
            <person name="Lapidus A."/>
            <person name="Cheng J.-F."/>
            <person name="Goodwin L."/>
            <person name="Pitluck S."/>
            <person name="Lu M."/>
            <person name="Detter J.C."/>
            <person name="Han C."/>
            <person name="Tapia R."/>
            <person name="Land M."/>
            <person name="Hauser L."/>
            <person name="Kyrpides N."/>
            <person name="Ivanova N."/>
            <person name="Mikhailova N."/>
            <person name="Pagani I."/>
            <person name="Stams A.J.M."/>
            <person name="Plugge C.M."/>
            <person name="Muyzer G."/>
            <person name="Kuever J."/>
            <person name="Parshina S.N."/>
            <person name="Ivanova A.E."/>
            <person name="Nazina T.N."/>
            <person name="Brambilla E."/>
            <person name="Spring S."/>
            <person name="Klenk H.-P."/>
            <person name="Woyke T."/>
        </authorList>
    </citation>
    <scope>NUCLEOTIDE SEQUENCE [LARGE SCALE GENOMIC DNA]</scope>
    <source>
        <strain evidence="11">ATCC 23193 / DSM 2154 / NCIB 8452 / DL</strain>
    </source>
</reference>
<dbReference type="Pfam" id="PF02811">
    <property type="entry name" value="PHP"/>
    <property type="match status" value="1"/>
</dbReference>
<sequence>MLTDYHIHIERGPYTVEWLRKFARQAQVVGITDWGVSEHAYRFIETRSIFMNDWVAARQTEKIEDYLSLILQAREQGIKVKFGIEMDYFPGKEKEIAEFIQKYPFDYVIGSVHWIDQWGIDLAEMRGEWDRREAQDVWVAYFDRIQSLAESKLFDIAAHLDLAKIFKYIPGDSKFLQQQYDRVAKALAENGTCIEISTAGLRKPVGEMYPHPELLKTCYSHGIPIVLSSDAHCPEDVGADYAKAVRLAREVGYSKVQVFSARKAEKYPLKNGR</sequence>
<comment type="similarity">
    <text evidence="2 8">Belongs to the PHP hydrolase family. HisK subfamily.</text>
</comment>
<dbReference type="EMBL" id="CP002780">
    <property type="protein sequence ID" value="AEG59244.1"/>
    <property type="molecule type" value="Genomic_DNA"/>
</dbReference>
<dbReference type="InterPro" id="IPR016195">
    <property type="entry name" value="Pol/histidinol_Pase-like"/>
</dbReference>
<comment type="pathway">
    <text evidence="1 8">Amino-acid biosynthesis; L-histidine biosynthesis; L-histidine from 5-phospho-alpha-D-ribose 1-diphosphate: step 8/9.</text>
</comment>
<dbReference type="NCBIfam" id="TIGR01856">
    <property type="entry name" value="hisJ_fam"/>
    <property type="match status" value="1"/>
</dbReference>
<dbReference type="GO" id="GO:0000105">
    <property type="term" value="P:L-histidine biosynthetic process"/>
    <property type="evidence" value="ECO:0007669"/>
    <property type="project" value="UniProtKB-UniRule"/>
</dbReference>
<dbReference type="HOGENOM" id="CLU_054611_2_0_9"/>
<protein>
    <recommendedName>
        <fullName evidence="3 8">Histidinol-phosphatase</fullName>
        <shortName evidence="8">HolPase</shortName>
        <ecNumber evidence="3 8">3.1.3.15</ecNumber>
    </recommendedName>
</protein>
<evidence type="ECO:0000256" key="6">
    <source>
        <dbReference type="ARBA" id="ARBA00023102"/>
    </source>
</evidence>
<dbReference type="EC" id="3.1.3.15" evidence="3 8"/>
<evidence type="ECO:0000256" key="4">
    <source>
        <dbReference type="ARBA" id="ARBA00022605"/>
    </source>
</evidence>
<dbReference type="OrthoDB" id="9775255at2"/>
<dbReference type="InterPro" id="IPR004013">
    <property type="entry name" value="PHP_dom"/>
</dbReference>
<dbReference type="CDD" id="cd12110">
    <property type="entry name" value="PHP_HisPPase_Hisj_like"/>
    <property type="match status" value="1"/>
</dbReference>
<evidence type="ECO:0000256" key="3">
    <source>
        <dbReference type="ARBA" id="ARBA00013085"/>
    </source>
</evidence>
<dbReference type="NCBIfam" id="NF005596">
    <property type="entry name" value="PRK07328.1"/>
    <property type="match status" value="1"/>
</dbReference>
<evidence type="ECO:0000256" key="1">
    <source>
        <dbReference type="ARBA" id="ARBA00004970"/>
    </source>
</evidence>
<organism evidence="10 11">
    <name type="scientific">Desulforamulus ruminis (strain ATCC 23193 / DSM 2154 / NCIMB 8452 / DL)</name>
    <name type="common">Desulfotomaculum ruminis</name>
    <dbReference type="NCBI Taxonomy" id="696281"/>
    <lineage>
        <taxon>Bacteria</taxon>
        <taxon>Bacillati</taxon>
        <taxon>Bacillota</taxon>
        <taxon>Clostridia</taxon>
        <taxon>Eubacteriales</taxon>
        <taxon>Peptococcaceae</taxon>
        <taxon>Desulforamulus</taxon>
    </lineage>
</organism>
<keyword evidence="6 8" id="KW-0368">Histidine biosynthesis</keyword>
<dbReference type="SUPFAM" id="SSF89550">
    <property type="entry name" value="PHP domain-like"/>
    <property type="match status" value="1"/>
</dbReference>
<dbReference type="Gene3D" id="3.20.20.140">
    <property type="entry name" value="Metal-dependent hydrolases"/>
    <property type="match status" value="1"/>
</dbReference>
<gene>
    <name evidence="10" type="ordered locus">Desru_0968</name>
</gene>
<accession>F6DKI4</accession>
<dbReference type="eggNOG" id="COG1387">
    <property type="taxonomic scope" value="Bacteria"/>
</dbReference>
<dbReference type="GO" id="GO:0005737">
    <property type="term" value="C:cytoplasm"/>
    <property type="evidence" value="ECO:0007669"/>
    <property type="project" value="TreeGrafter"/>
</dbReference>
<reference evidence="10 11" key="2">
    <citation type="journal article" date="2012" name="Stand. Genomic Sci.">
        <title>Complete genome sequence of the sulfate-reducing firmicute Desulfotomaculum ruminis type strain (DL(T)).</title>
        <authorList>
            <person name="Spring S."/>
            <person name="Visser M."/>
            <person name="Lu M."/>
            <person name="Copeland A."/>
            <person name="Lapidus A."/>
            <person name="Lucas S."/>
            <person name="Cheng J.F."/>
            <person name="Han C."/>
            <person name="Tapia R."/>
            <person name="Goodwin L.A."/>
            <person name="Pitluck S."/>
            <person name="Ivanova N."/>
            <person name="Land M."/>
            <person name="Hauser L."/>
            <person name="Larimer F."/>
            <person name="Rohde M."/>
            <person name="Goker M."/>
            <person name="Detter J.C."/>
            <person name="Kyrpides N.C."/>
            <person name="Woyke T."/>
            <person name="Schaap P.J."/>
            <person name="Plugge C.M."/>
            <person name="Muyzer G."/>
            <person name="Kuever J."/>
            <person name="Pereira I.A."/>
            <person name="Parshina S.N."/>
            <person name="Bernier-Latmani R."/>
            <person name="Stams A.J."/>
            <person name="Klenk H.P."/>
        </authorList>
    </citation>
    <scope>NUCLEOTIDE SEQUENCE [LARGE SCALE GENOMIC DNA]</scope>
    <source>
        <strain evidence="11">ATCC 23193 / DSM 2154 / NCIB 8452 / DL</strain>
    </source>
</reference>
<dbReference type="STRING" id="696281.Desru_0968"/>
<dbReference type="InterPro" id="IPR010140">
    <property type="entry name" value="Histidinol_P_phosphatase_HisJ"/>
</dbReference>
<evidence type="ECO:0000313" key="11">
    <source>
        <dbReference type="Proteomes" id="UP000009234"/>
    </source>
</evidence>
<dbReference type="PANTHER" id="PTHR21039:SF0">
    <property type="entry name" value="HISTIDINOL-PHOSPHATASE"/>
    <property type="match status" value="1"/>
</dbReference>
<dbReference type="AlphaFoldDB" id="F6DKI4"/>
<keyword evidence="4 8" id="KW-0028">Amino-acid biosynthesis</keyword>
<evidence type="ECO:0000256" key="8">
    <source>
        <dbReference type="RuleBase" id="RU366003"/>
    </source>
</evidence>
<dbReference type="GO" id="GO:0004401">
    <property type="term" value="F:histidinol-phosphatase activity"/>
    <property type="evidence" value="ECO:0007669"/>
    <property type="project" value="UniProtKB-UniRule"/>
</dbReference>
<evidence type="ECO:0000256" key="7">
    <source>
        <dbReference type="ARBA" id="ARBA00049158"/>
    </source>
</evidence>
<proteinExistence type="inferred from homology"/>
<comment type="catalytic activity">
    <reaction evidence="7 8">
        <text>L-histidinol phosphate + H2O = L-histidinol + phosphate</text>
        <dbReference type="Rhea" id="RHEA:14465"/>
        <dbReference type="ChEBI" id="CHEBI:15377"/>
        <dbReference type="ChEBI" id="CHEBI:43474"/>
        <dbReference type="ChEBI" id="CHEBI:57699"/>
        <dbReference type="ChEBI" id="CHEBI:57980"/>
        <dbReference type="EC" id="3.1.3.15"/>
    </reaction>
</comment>
<evidence type="ECO:0000313" key="10">
    <source>
        <dbReference type="EMBL" id="AEG59244.1"/>
    </source>
</evidence>
<dbReference type="KEGG" id="dru:Desru_0968"/>
<name>F6DKI4_DESRL</name>
<keyword evidence="5 8" id="KW-0378">Hydrolase</keyword>
<evidence type="ECO:0000256" key="5">
    <source>
        <dbReference type="ARBA" id="ARBA00022801"/>
    </source>
</evidence>
<dbReference type="PANTHER" id="PTHR21039">
    <property type="entry name" value="HISTIDINOL PHOSPHATASE-RELATED"/>
    <property type="match status" value="1"/>
</dbReference>
<dbReference type="UniPathway" id="UPA00031">
    <property type="reaction ID" value="UER00013"/>
</dbReference>
<evidence type="ECO:0000256" key="2">
    <source>
        <dbReference type="ARBA" id="ARBA00009152"/>
    </source>
</evidence>
<evidence type="ECO:0000259" key="9">
    <source>
        <dbReference type="Pfam" id="PF02811"/>
    </source>
</evidence>